<dbReference type="GO" id="GO:0005886">
    <property type="term" value="C:plasma membrane"/>
    <property type="evidence" value="ECO:0007669"/>
    <property type="project" value="UniProtKB-SubCell"/>
</dbReference>
<evidence type="ECO:0000256" key="2">
    <source>
        <dbReference type="ARBA" id="ARBA00022475"/>
    </source>
</evidence>
<comment type="subcellular location">
    <subcellularLocation>
        <location evidence="1">Cell membrane</location>
        <topology evidence="1">Multi-pass membrane protein</topology>
    </subcellularLocation>
</comment>
<evidence type="ECO:0000256" key="3">
    <source>
        <dbReference type="ARBA" id="ARBA00022692"/>
    </source>
</evidence>
<evidence type="ECO:0000256" key="5">
    <source>
        <dbReference type="ARBA" id="ARBA00023136"/>
    </source>
</evidence>
<dbReference type="Pfam" id="PF02687">
    <property type="entry name" value="FtsX"/>
    <property type="match status" value="2"/>
</dbReference>
<evidence type="ECO:0000256" key="6">
    <source>
        <dbReference type="ARBA" id="ARBA00038076"/>
    </source>
</evidence>
<gene>
    <name evidence="9" type="ORF">AR1Y2_2149</name>
</gene>
<dbReference type="EMBL" id="CP040058">
    <property type="protein sequence ID" value="QCP35603.1"/>
    <property type="molecule type" value="Genomic_DNA"/>
</dbReference>
<accession>A0A4P8IHV4</accession>
<feature type="transmembrane region" description="Helical" evidence="7">
    <location>
        <begin position="20"/>
        <end position="44"/>
    </location>
</feature>
<feature type="transmembrane region" description="Helical" evidence="7">
    <location>
        <begin position="733"/>
        <end position="757"/>
    </location>
</feature>
<dbReference type="PANTHER" id="PTHR30572:SF4">
    <property type="entry name" value="ABC TRANSPORTER PERMEASE YTRF"/>
    <property type="match status" value="1"/>
</dbReference>
<feature type="domain" description="ABC3 transporter permease C-terminal" evidence="8">
    <location>
        <begin position="262"/>
        <end position="377"/>
    </location>
</feature>
<feature type="transmembrane region" description="Helical" evidence="7">
    <location>
        <begin position="355"/>
        <end position="376"/>
    </location>
</feature>
<dbReference type="AlphaFoldDB" id="A0A4P8IHV4"/>
<feature type="transmembrane region" description="Helical" evidence="7">
    <location>
        <begin position="257"/>
        <end position="279"/>
    </location>
</feature>
<name>A0A4P8IHV4_9FIRM</name>
<sequence length="812" mass="90338">MKTVTKLSEKNLRQNRGRSILIAISIILTTALLTIIGLSCNGLLKANKANSSALYGDFHGAFMNVGEEKMKEIIVRGEIEKAGVMANAATADLGKASGILAYYDQKARAMSNLKMTGHSRIPVEENEIMAQKAFFKNLGLKKPEIGDSVTVPYRIGAKGKVIKKAFKISGFLPDNEINDLKQTYGAVVSKKFYENTVPVKKRSYSVCFKMKNDQKMTENEMEESIQDLGKALSIPERNISLNKIFIMWDTDPGTQTVAVGAFVAAIVILFSIVVIYNIFYVGMVQKVQEYGKLRAIGMTRKQMKQMIFREGMILSGISIPLGLFIGFIVTKLFFVKIAGIGGTNKTVGEVISNTPLFSLPVLIGAGVLALLTVYLSMKRPMQVAAKVSPVEAVRYQEGTGKKRQNRKGCRQINLIRITQANLARNKKRTVTTILTMGLSCVMFIVIANLGGNMNPAYEAGKDVKKGDFYITLDTGLDDKTYPEKNLNRVQQQNLMDKNMTDQIRQIDGVTKVETGKWAVVNVKKKGGEGTSVIQILSKKDFDAFVKKELERGSADYDTMKNNNGVVYLWDHFFEDYGYHIGGKLHMEILDGTKKIPFSATVVGSANGHMDASWAMTEETFEKLGTKTDLTSEIYVTCRPEKKASVEKKLKELMDTSEFYHIKSYDDAYQEVQLSIGLLRDSLYALLFVIGLIGFMNMANTLITSIVTRKKELGIFQAIGMTAKQVRRMLQMEGLIFTGGTLVIALTLGNVIGYYLFLKCKETGMIGLNDYHLPLSEILVMAGILLLLQMVLSAVMSRKFQKESVVERIRYDE</sequence>
<keyword evidence="10" id="KW-1185">Reference proteome</keyword>
<evidence type="ECO:0000259" key="8">
    <source>
        <dbReference type="Pfam" id="PF02687"/>
    </source>
</evidence>
<evidence type="ECO:0000256" key="7">
    <source>
        <dbReference type="SAM" id="Phobius"/>
    </source>
</evidence>
<protein>
    <recommendedName>
        <fullName evidence="8">ABC3 transporter permease C-terminal domain-containing protein</fullName>
    </recommendedName>
</protein>
<dbReference type="RefSeq" id="WP_137328945.1">
    <property type="nucleotide sequence ID" value="NZ_CP040058.1"/>
</dbReference>
<evidence type="ECO:0000256" key="1">
    <source>
        <dbReference type="ARBA" id="ARBA00004651"/>
    </source>
</evidence>
<organism evidence="9 10">
    <name type="scientific">Anaerostipes rhamnosivorans</name>
    <dbReference type="NCBI Taxonomy" id="1229621"/>
    <lineage>
        <taxon>Bacteria</taxon>
        <taxon>Bacillati</taxon>
        <taxon>Bacillota</taxon>
        <taxon>Clostridia</taxon>
        <taxon>Lachnospirales</taxon>
        <taxon>Lachnospiraceae</taxon>
        <taxon>Anaerostipes</taxon>
    </lineage>
</organism>
<feature type="transmembrane region" description="Helical" evidence="7">
    <location>
        <begin position="430"/>
        <end position="451"/>
    </location>
</feature>
<dbReference type="KEGG" id="arf:AR1Y2_2149"/>
<comment type="similarity">
    <text evidence="6">Belongs to the ABC-4 integral membrane protein family.</text>
</comment>
<feature type="transmembrane region" description="Helical" evidence="7">
    <location>
        <begin position="777"/>
        <end position="795"/>
    </location>
</feature>
<dbReference type="OrthoDB" id="9793166at2"/>
<reference evidence="9 10" key="1">
    <citation type="submission" date="2019-05" db="EMBL/GenBank/DDBJ databases">
        <title>Complete genome sequencing of Anaerostipes rhamnosivorans.</title>
        <authorList>
            <person name="Bui T.P.N."/>
            <person name="de Vos W.M."/>
        </authorList>
    </citation>
    <scope>NUCLEOTIDE SEQUENCE [LARGE SCALE GENOMIC DNA]</scope>
    <source>
        <strain evidence="9 10">1y2</strain>
    </source>
</reference>
<keyword evidence="3 7" id="KW-0812">Transmembrane</keyword>
<evidence type="ECO:0000313" key="10">
    <source>
        <dbReference type="Proteomes" id="UP000298653"/>
    </source>
</evidence>
<evidence type="ECO:0000313" key="9">
    <source>
        <dbReference type="EMBL" id="QCP35603.1"/>
    </source>
</evidence>
<feature type="transmembrane region" description="Helical" evidence="7">
    <location>
        <begin position="682"/>
        <end position="702"/>
    </location>
</feature>
<dbReference type="Proteomes" id="UP000298653">
    <property type="component" value="Chromosome"/>
</dbReference>
<feature type="domain" description="ABC3 transporter permease C-terminal" evidence="8">
    <location>
        <begin position="684"/>
        <end position="801"/>
    </location>
</feature>
<proteinExistence type="inferred from homology"/>
<evidence type="ECO:0000256" key="4">
    <source>
        <dbReference type="ARBA" id="ARBA00022989"/>
    </source>
</evidence>
<dbReference type="PANTHER" id="PTHR30572">
    <property type="entry name" value="MEMBRANE COMPONENT OF TRANSPORTER-RELATED"/>
    <property type="match status" value="1"/>
</dbReference>
<dbReference type="GO" id="GO:0022857">
    <property type="term" value="F:transmembrane transporter activity"/>
    <property type="evidence" value="ECO:0007669"/>
    <property type="project" value="TreeGrafter"/>
</dbReference>
<keyword evidence="2" id="KW-1003">Cell membrane</keyword>
<dbReference type="InterPro" id="IPR003838">
    <property type="entry name" value="ABC3_permease_C"/>
</dbReference>
<dbReference type="InterPro" id="IPR050250">
    <property type="entry name" value="Macrolide_Exporter_MacB"/>
</dbReference>
<feature type="transmembrane region" description="Helical" evidence="7">
    <location>
        <begin position="311"/>
        <end position="335"/>
    </location>
</feature>
<keyword evidence="5 7" id="KW-0472">Membrane</keyword>
<keyword evidence="4 7" id="KW-1133">Transmembrane helix</keyword>